<proteinExistence type="predicted"/>
<feature type="compositionally biased region" description="Polar residues" evidence="1">
    <location>
        <begin position="1"/>
        <end position="18"/>
    </location>
</feature>
<dbReference type="Proteomes" id="UP000190774">
    <property type="component" value="Unassembled WGS sequence"/>
</dbReference>
<sequence>MNELSGLTRTENRTSTRSGPPPPCADSCFEGATALADLSGAED</sequence>
<evidence type="ECO:0000313" key="2">
    <source>
        <dbReference type="EMBL" id="SKA94807.1"/>
    </source>
</evidence>
<evidence type="ECO:0000313" key="3">
    <source>
        <dbReference type="Proteomes" id="UP000190774"/>
    </source>
</evidence>
<evidence type="ECO:0000256" key="1">
    <source>
        <dbReference type="SAM" id="MobiDB-lite"/>
    </source>
</evidence>
<gene>
    <name evidence="2" type="ORF">SAMN02745166_02210</name>
</gene>
<dbReference type="AlphaFoldDB" id="A0A1T4XZ15"/>
<keyword evidence="3" id="KW-1185">Reference proteome</keyword>
<protein>
    <submittedName>
        <fullName evidence="2">Uncharacterized protein</fullName>
    </submittedName>
</protein>
<feature type="region of interest" description="Disordered" evidence="1">
    <location>
        <begin position="1"/>
        <end position="29"/>
    </location>
</feature>
<reference evidence="3" key="1">
    <citation type="submission" date="2017-02" db="EMBL/GenBank/DDBJ databases">
        <authorList>
            <person name="Varghese N."/>
            <person name="Submissions S."/>
        </authorList>
    </citation>
    <scope>NUCLEOTIDE SEQUENCE [LARGE SCALE GENOMIC DNA]</scope>
    <source>
        <strain evidence="3">ATCC 700200</strain>
    </source>
</reference>
<accession>A0A1T4XZ15</accession>
<name>A0A1T4XZ15_9BACT</name>
<organism evidence="2 3">
    <name type="scientific">Prosthecobacter debontii</name>
    <dbReference type="NCBI Taxonomy" id="48467"/>
    <lineage>
        <taxon>Bacteria</taxon>
        <taxon>Pseudomonadati</taxon>
        <taxon>Verrucomicrobiota</taxon>
        <taxon>Verrucomicrobiia</taxon>
        <taxon>Verrucomicrobiales</taxon>
        <taxon>Verrucomicrobiaceae</taxon>
        <taxon>Prosthecobacter</taxon>
    </lineage>
</organism>
<dbReference type="EMBL" id="FUYE01000006">
    <property type="protein sequence ID" value="SKA94807.1"/>
    <property type="molecule type" value="Genomic_DNA"/>
</dbReference>